<evidence type="ECO:0000256" key="8">
    <source>
        <dbReference type="RuleBase" id="RU368017"/>
    </source>
</evidence>
<comment type="subcellular location">
    <subcellularLocation>
        <location evidence="8">Mitochondrion</location>
    </subcellularLocation>
    <subcellularLocation>
        <location evidence="8">Mitochondrion inner membrane</location>
    </subcellularLocation>
</comment>
<gene>
    <name evidence="10" type="ORF">IV203_012397</name>
</gene>
<evidence type="ECO:0000256" key="5">
    <source>
        <dbReference type="ARBA" id="ARBA00023065"/>
    </source>
</evidence>
<reference evidence="10" key="2">
    <citation type="submission" date="2021-04" db="EMBL/GenBank/DDBJ databases">
        <authorList>
            <person name="Podell S."/>
        </authorList>
    </citation>
    <scope>NUCLEOTIDE SEQUENCE</scope>
    <source>
        <strain evidence="10">Hildebrandi</strain>
    </source>
</reference>
<proteinExistence type="inferred from homology"/>
<evidence type="ECO:0000256" key="4">
    <source>
        <dbReference type="ARBA" id="ARBA00022792"/>
    </source>
</evidence>
<dbReference type="Proteomes" id="UP000693970">
    <property type="component" value="Unassembled WGS sequence"/>
</dbReference>
<keyword evidence="9" id="KW-0175">Coiled coil</keyword>
<dbReference type="EMBL" id="JAGRRH010000019">
    <property type="protein sequence ID" value="KAG7349800.1"/>
    <property type="molecule type" value="Genomic_DNA"/>
</dbReference>
<dbReference type="InterPro" id="IPR013837">
    <property type="entry name" value="ATP_synth_F0_suB"/>
</dbReference>
<evidence type="ECO:0000256" key="3">
    <source>
        <dbReference type="ARBA" id="ARBA00022781"/>
    </source>
</evidence>
<evidence type="ECO:0000313" key="11">
    <source>
        <dbReference type="Proteomes" id="UP000693970"/>
    </source>
</evidence>
<keyword evidence="4 8" id="KW-0999">Mitochondrion inner membrane</keyword>
<evidence type="ECO:0000256" key="7">
    <source>
        <dbReference type="ARBA" id="ARBA00023136"/>
    </source>
</evidence>
<keyword evidence="11" id="KW-1185">Reference proteome</keyword>
<comment type="subunit">
    <text evidence="8">F-type ATPases have 2 components, CF(1) - the catalytic core - and CF(0) - the membrane proton channel. CF(1) and CF(0) have multiple subunits.</text>
</comment>
<dbReference type="AlphaFoldDB" id="A0A9K3KV61"/>
<evidence type="ECO:0000256" key="6">
    <source>
        <dbReference type="ARBA" id="ARBA00023128"/>
    </source>
</evidence>
<keyword evidence="7 8" id="KW-0472">Membrane</keyword>
<evidence type="ECO:0000256" key="1">
    <source>
        <dbReference type="ARBA" id="ARBA00022448"/>
    </source>
</evidence>
<dbReference type="InterPro" id="IPR008688">
    <property type="entry name" value="ATP_synth_Bsub_B/MI25"/>
</dbReference>
<evidence type="ECO:0000256" key="2">
    <source>
        <dbReference type="ARBA" id="ARBA00022547"/>
    </source>
</evidence>
<keyword evidence="3 8" id="KW-0375">Hydrogen ion transport</keyword>
<feature type="coiled-coil region" evidence="9">
    <location>
        <begin position="104"/>
        <end position="132"/>
    </location>
</feature>
<dbReference type="Pfam" id="PF05405">
    <property type="entry name" value="Mt_ATP-synt_B"/>
    <property type="match status" value="1"/>
</dbReference>
<comment type="caution">
    <text evidence="10">The sequence shown here is derived from an EMBL/GenBank/DDBJ whole genome shotgun (WGS) entry which is preliminary data.</text>
</comment>
<keyword evidence="6 8" id="KW-0496">Mitochondrion</keyword>
<keyword evidence="2 8" id="KW-0138">CF(0)</keyword>
<keyword evidence="1 8" id="KW-0813">Transport</keyword>
<accession>A0A9K3KV61</accession>
<evidence type="ECO:0000313" key="10">
    <source>
        <dbReference type="EMBL" id="KAG7349800.1"/>
    </source>
</evidence>
<dbReference type="PANTHER" id="PTHR12733:SF3">
    <property type="entry name" value="ATP SYNTHASE F(0) COMPLEX SUBUNIT B1, MITOCHONDRIAL"/>
    <property type="match status" value="1"/>
</dbReference>
<sequence length="299" mass="32434">MFRVAATTLAKRGLSRSSTGSRLAAPSTCTFHHSAPRMEEKKEEAAVESTDSGISPLYAIPIGVAAAVPILQFQWYIPNEETLLASTFLGFCVVAYTQGGQLIANSFKEESNALLKAQNEAEDQVIAKLEETVEYMKLTENIVTDYKEVYDLTEASYAKLNEAGKIKPQHDLKAQVEKILNVMAVEEQSSYEKAKTALMAEATESVMKEFLTNEQLKKAALSAAVGKLTGKAKAAGADPVQAAFVNFFKEKSKAAKASDDGSEEKAARAAMLTKMNAIASAENMYFRFDETTGKPVMAV</sequence>
<comment type="function">
    <text evidence="8">Subunit b, of the mitochondrial membrane ATP synthase complex (F(1)F(0) ATP synthase or Complex V) that produces ATP from ADP in the presence of a proton gradient across the membrane which is generated by electron transport complexes of the respiratory chain. ATP synthase complex consist of a soluble F(1) head domain - the catalytic core - and a membrane F(1) domain - the membrane proton channel. These two domains are linked by a central stalk rotating inside the F(1) region and a stationary peripheral stalk. During catalysis, ATP synthesis in the catalytic domain of F(1) is coupled via a rotary mechanism of the central stalk subunits to proton translocation. In vivo, can only synthesize ATP although its ATP hydrolase activity can be activated artificially in vitro. Part of the complex F(0) domain. Part of the complex F(0) domain and the peripheric stalk, which acts as a stator to hold the catalytic alpha(3)beta(3) subcomplex and subunit a/ATP6 static relative to the rotary elements.</text>
</comment>
<evidence type="ECO:0000256" key="9">
    <source>
        <dbReference type="SAM" id="Coils"/>
    </source>
</evidence>
<dbReference type="GO" id="GO:0005743">
    <property type="term" value="C:mitochondrial inner membrane"/>
    <property type="evidence" value="ECO:0007669"/>
    <property type="project" value="UniProtKB-SubCell"/>
</dbReference>
<reference evidence="10" key="1">
    <citation type="journal article" date="2021" name="Sci. Rep.">
        <title>Diploid genomic architecture of Nitzschia inconspicua, an elite biomass production diatom.</title>
        <authorList>
            <person name="Oliver A."/>
            <person name="Podell S."/>
            <person name="Pinowska A."/>
            <person name="Traller J.C."/>
            <person name="Smith S.R."/>
            <person name="McClure R."/>
            <person name="Beliaev A."/>
            <person name="Bohutskyi P."/>
            <person name="Hill E.A."/>
            <person name="Rabines A."/>
            <person name="Zheng H."/>
            <person name="Allen L.Z."/>
            <person name="Kuo A."/>
            <person name="Grigoriev I.V."/>
            <person name="Allen A.E."/>
            <person name="Hazlebeck D."/>
            <person name="Allen E.E."/>
        </authorList>
    </citation>
    <scope>NUCLEOTIDE SEQUENCE</scope>
    <source>
        <strain evidence="10">Hildebrandi</strain>
    </source>
</reference>
<protein>
    <recommendedName>
        <fullName evidence="8">ATP synthase subunit b</fullName>
    </recommendedName>
</protein>
<keyword evidence="5 8" id="KW-0406">Ion transport</keyword>
<dbReference type="GO" id="GO:0015986">
    <property type="term" value="P:proton motive force-driven ATP synthesis"/>
    <property type="evidence" value="ECO:0007669"/>
    <property type="project" value="UniProtKB-UniRule"/>
</dbReference>
<dbReference type="PANTHER" id="PTHR12733">
    <property type="entry name" value="MITOCHONDRIAL ATP SYNTHASE B CHAIN"/>
    <property type="match status" value="1"/>
</dbReference>
<dbReference type="OrthoDB" id="42859at2759"/>
<name>A0A9K3KV61_9STRA</name>
<dbReference type="GO" id="GO:0045259">
    <property type="term" value="C:proton-transporting ATP synthase complex"/>
    <property type="evidence" value="ECO:0007669"/>
    <property type="project" value="UniProtKB-KW"/>
</dbReference>
<organism evidence="10 11">
    <name type="scientific">Nitzschia inconspicua</name>
    <dbReference type="NCBI Taxonomy" id="303405"/>
    <lineage>
        <taxon>Eukaryota</taxon>
        <taxon>Sar</taxon>
        <taxon>Stramenopiles</taxon>
        <taxon>Ochrophyta</taxon>
        <taxon>Bacillariophyta</taxon>
        <taxon>Bacillariophyceae</taxon>
        <taxon>Bacillariophycidae</taxon>
        <taxon>Bacillariales</taxon>
        <taxon>Bacillariaceae</taxon>
        <taxon>Nitzschia</taxon>
    </lineage>
</organism>
<dbReference type="GO" id="GO:0015078">
    <property type="term" value="F:proton transmembrane transporter activity"/>
    <property type="evidence" value="ECO:0007669"/>
    <property type="project" value="UniProtKB-UniRule"/>
</dbReference>
<comment type="similarity">
    <text evidence="8">Belongs to the eukaryotic ATPase B chain family.</text>
</comment>